<dbReference type="NCBIfam" id="TIGR01494">
    <property type="entry name" value="ATPase_P-type"/>
    <property type="match status" value="2"/>
</dbReference>
<reference evidence="8" key="2">
    <citation type="journal article" date="2021" name="PeerJ">
        <title>Extensive microbial diversity within the chicken gut microbiome revealed by metagenomics and culture.</title>
        <authorList>
            <person name="Gilroy R."/>
            <person name="Ravi A."/>
            <person name="Getino M."/>
            <person name="Pursley I."/>
            <person name="Horton D.L."/>
            <person name="Alikhan N.F."/>
            <person name="Baker D."/>
            <person name="Gharbi K."/>
            <person name="Hall N."/>
            <person name="Watson M."/>
            <person name="Adriaenssens E.M."/>
            <person name="Foster-Nyarko E."/>
            <person name="Jarju S."/>
            <person name="Secka A."/>
            <person name="Antonio M."/>
            <person name="Oren A."/>
            <person name="Chaudhuri R.R."/>
            <person name="La Ragione R."/>
            <person name="Hildebrand F."/>
            <person name="Pallen M.J."/>
        </authorList>
    </citation>
    <scope>NUCLEOTIDE SEQUENCE</scope>
    <source>
        <strain evidence="8">ChiSjej3B21-11622</strain>
    </source>
</reference>
<comment type="caution">
    <text evidence="8">The sequence shown here is derived from an EMBL/GenBank/DDBJ whole genome shotgun (WGS) entry which is preliminary data.</text>
</comment>
<evidence type="ECO:0000313" key="8">
    <source>
        <dbReference type="EMBL" id="HIQ95209.1"/>
    </source>
</evidence>
<gene>
    <name evidence="8" type="ORF">IAB26_01470</name>
</gene>
<name>A0A9D1D0Z2_9FIRM</name>
<keyword evidence="4 6" id="KW-1133">Transmembrane helix</keyword>
<dbReference type="InterPro" id="IPR023298">
    <property type="entry name" value="ATPase_P-typ_TM_dom_sf"/>
</dbReference>
<evidence type="ECO:0000256" key="2">
    <source>
        <dbReference type="ARBA" id="ARBA00022692"/>
    </source>
</evidence>
<feature type="transmembrane region" description="Helical" evidence="6">
    <location>
        <begin position="47"/>
        <end position="65"/>
    </location>
</feature>
<dbReference type="GO" id="GO:0005524">
    <property type="term" value="F:ATP binding"/>
    <property type="evidence" value="ECO:0007669"/>
    <property type="project" value="InterPro"/>
</dbReference>
<dbReference type="InterPro" id="IPR036412">
    <property type="entry name" value="HAD-like_sf"/>
</dbReference>
<evidence type="ECO:0000256" key="3">
    <source>
        <dbReference type="ARBA" id="ARBA00022967"/>
    </source>
</evidence>
<feature type="transmembrane region" description="Helical" evidence="6">
    <location>
        <begin position="667"/>
        <end position="686"/>
    </location>
</feature>
<dbReference type="Proteomes" id="UP000886886">
    <property type="component" value="Unassembled WGS sequence"/>
</dbReference>
<dbReference type="GO" id="GO:0016887">
    <property type="term" value="F:ATP hydrolysis activity"/>
    <property type="evidence" value="ECO:0007669"/>
    <property type="project" value="InterPro"/>
</dbReference>
<dbReference type="Pfam" id="PF00702">
    <property type="entry name" value="Hydrolase"/>
    <property type="match status" value="1"/>
</dbReference>
<dbReference type="InterPro" id="IPR001757">
    <property type="entry name" value="P_typ_ATPase"/>
</dbReference>
<feature type="domain" description="P-type ATPase A" evidence="7">
    <location>
        <begin position="78"/>
        <end position="176"/>
    </location>
</feature>
<dbReference type="Gene3D" id="3.40.1110.10">
    <property type="entry name" value="Calcium-transporting ATPase, cytoplasmic domain N"/>
    <property type="match status" value="1"/>
</dbReference>
<dbReference type="Pfam" id="PF00122">
    <property type="entry name" value="E1-E2_ATPase"/>
    <property type="match status" value="1"/>
</dbReference>
<evidence type="ECO:0000256" key="5">
    <source>
        <dbReference type="ARBA" id="ARBA00023136"/>
    </source>
</evidence>
<dbReference type="InterPro" id="IPR059000">
    <property type="entry name" value="ATPase_P-type_domA"/>
</dbReference>
<dbReference type="SFLD" id="SFLDG00002">
    <property type="entry name" value="C1.7:_P-type_atpase_like"/>
    <property type="match status" value="1"/>
</dbReference>
<dbReference type="EMBL" id="DVFT01000019">
    <property type="protein sequence ID" value="HIQ95209.1"/>
    <property type="molecule type" value="Genomic_DNA"/>
</dbReference>
<dbReference type="InterPro" id="IPR018303">
    <property type="entry name" value="ATPase_P-typ_P_site"/>
</dbReference>
<dbReference type="SUPFAM" id="SSF56784">
    <property type="entry name" value="HAD-like"/>
    <property type="match status" value="1"/>
</dbReference>
<feature type="transmembrane region" description="Helical" evidence="6">
    <location>
        <begin position="600"/>
        <end position="621"/>
    </location>
</feature>
<dbReference type="SFLD" id="SFLDF00027">
    <property type="entry name" value="p-type_atpase"/>
    <property type="match status" value="1"/>
</dbReference>
<dbReference type="InterPro" id="IPR023299">
    <property type="entry name" value="ATPase_P-typ_cyto_dom_N"/>
</dbReference>
<evidence type="ECO:0000256" key="1">
    <source>
        <dbReference type="ARBA" id="ARBA00004141"/>
    </source>
</evidence>
<dbReference type="PRINTS" id="PR00119">
    <property type="entry name" value="CATATPASE"/>
</dbReference>
<protein>
    <submittedName>
        <fullName evidence="8">HAD-IC family P-type ATPase</fullName>
    </submittedName>
</protein>
<dbReference type="SFLD" id="SFLDS00003">
    <property type="entry name" value="Haloacid_Dehalogenase"/>
    <property type="match status" value="1"/>
</dbReference>
<feature type="transmembrane region" description="Helical" evidence="6">
    <location>
        <begin position="194"/>
        <end position="212"/>
    </location>
</feature>
<feature type="transmembrane region" description="Helical" evidence="6">
    <location>
        <begin position="730"/>
        <end position="750"/>
    </location>
</feature>
<reference evidence="8" key="1">
    <citation type="submission" date="2020-10" db="EMBL/GenBank/DDBJ databases">
        <authorList>
            <person name="Gilroy R."/>
        </authorList>
    </citation>
    <scope>NUCLEOTIDE SEQUENCE</scope>
    <source>
        <strain evidence="8">ChiSjej3B21-11622</strain>
    </source>
</reference>
<feature type="transmembrane region" description="Helical" evidence="6">
    <location>
        <begin position="633"/>
        <end position="655"/>
    </location>
</feature>
<dbReference type="AlphaFoldDB" id="A0A9D1D0Z2"/>
<dbReference type="InterPro" id="IPR044492">
    <property type="entry name" value="P_typ_ATPase_HD_dom"/>
</dbReference>
<dbReference type="PRINTS" id="PR00120">
    <property type="entry name" value="HATPASE"/>
</dbReference>
<evidence type="ECO:0000313" key="9">
    <source>
        <dbReference type="Proteomes" id="UP000886886"/>
    </source>
</evidence>
<sequence length="776" mass="85570">MGRVNRTGEDGFKSTKDIVKTHTLTYFNFLNIFLAVLVLISGQIKNITFMFVILVNTLIGIVQELKVKKLVDKLAVITASKTRVIRNGVGQEIDIQDVVLKDTMLVYTGDQICADGIVLESDGIEVNESMLTGESKPVKKYPGDTIMSGSFMTAGNGVVQVTHVGDDNYAVQLVKKAKIKKRASSEMQHTIRRIIKVLGVLIIPIGIMLYFSQQASGNNFSDSLVNTVAGVIGMIPEGLVLLTSISFILGVGRLARKRALVQEMEAIEALARVNVLCLDKTGTITTGKLEVVEVKGLNGTASEEITTAMNEIAFAFDDINNTQEALMQYFKRTGRWTIREKIPFSSDRKYRAIRFEGKGCFVLGAPDFLLGEDDKEIYEQIEAYSMEGLRVLLLASCEEIYPGDGTVTGVKPMGLIVISDCIRPEAPAIFEYFRKQNVNIKVVSGDNPMTVSQIAGKAGLEGAENYIDANNLPEDFEELKAVIGDYTVFGRVKPEQKQNIIKAYQANKNVVGMVGDGVNDVLALKDSDCGIAMAAGSDAAKQVAHIVLLDSDFACLKNIVSEGRTIITNIERVSSLYLTKTIYSVILCVLFILLQRDYPFIPIQLSWISAMAIGVPSFILTLEKNESVNSHGFLMHVLKVALPSALTMVLTMLTIQAMVPFWDNDGLMTYTFNLLVGGAVSMMVVIKVCTPMNWMRCILSLSVIIIFVGGIVLAPGLLGIYSIFRWEMILVIPMICMVLVLENLFTRMVLEGYRLRDWIVKKIKGLKKKNEEAGWE</sequence>
<dbReference type="Gene3D" id="2.70.150.10">
    <property type="entry name" value="Calcium-transporting ATPase, cytoplasmic transduction domain A"/>
    <property type="match status" value="1"/>
</dbReference>
<feature type="transmembrane region" description="Helical" evidence="6">
    <location>
        <begin position="576"/>
        <end position="594"/>
    </location>
</feature>
<keyword evidence="3" id="KW-1278">Translocase</keyword>
<dbReference type="Gene3D" id="1.20.1110.10">
    <property type="entry name" value="Calcium-transporting ATPase, transmembrane domain"/>
    <property type="match status" value="1"/>
</dbReference>
<keyword evidence="5 6" id="KW-0472">Membrane</keyword>
<dbReference type="InterPro" id="IPR023214">
    <property type="entry name" value="HAD_sf"/>
</dbReference>
<feature type="transmembrane region" description="Helical" evidence="6">
    <location>
        <begin position="21"/>
        <end position="41"/>
    </location>
</feature>
<feature type="transmembrane region" description="Helical" evidence="6">
    <location>
        <begin position="224"/>
        <end position="249"/>
    </location>
</feature>
<proteinExistence type="predicted"/>
<feature type="transmembrane region" description="Helical" evidence="6">
    <location>
        <begin position="698"/>
        <end position="724"/>
    </location>
</feature>
<dbReference type="PANTHER" id="PTHR42861">
    <property type="entry name" value="CALCIUM-TRANSPORTING ATPASE"/>
    <property type="match status" value="1"/>
</dbReference>
<dbReference type="InterPro" id="IPR008250">
    <property type="entry name" value="ATPase_P-typ_transduc_dom_A_sf"/>
</dbReference>
<evidence type="ECO:0000256" key="4">
    <source>
        <dbReference type="ARBA" id="ARBA00022989"/>
    </source>
</evidence>
<dbReference type="SUPFAM" id="SSF81653">
    <property type="entry name" value="Calcium ATPase, transduction domain A"/>
    <property type="match status" value="1"/>
</dbReference>
<dbReference type="PROSITE" id="PS00154">
    <property type="entry name" value="ATPASE_E1_E2"/>
    <property type="match status" value="1"/>
</dbReference>
<evidence type="ECO:0000256" key="6">
    <source>
        <dbReference type="SAM" id="Phobius"/>
    </source>
</evidence>
<comment type="subcellular location">
    <subcellularLocation>
        <location evidence="1">Membrane</location>
        <topology evidence="1">Multi-pass membrane protein</topology>
    </subcellularLocation>
</comment>
<dbReference type="GO" id="GO:0016020">
    <property type="term" value="C:membrane"/>
    <property type="evidence" value="ECO:0007669"/>
    <property type="project" value="UniProtKB-SubCell"/>
</dbReference>
<dbReference type="Gene3D" id="3.40.50.1000">
    <property type="entry name" value="HAD superfamily/HAD-like"/>
    <property type="match status" value="1"/>
</dbReference>
<accession>A0A9D1D0Z2</accession>
<keyword evidence="2 6" id="KW-0812">Transmembrane</keyword>
<evidence type="ECO:0000259" key="7">
    <source>
        <dbReference type="Pfam" id="PF00122"/>
    </source>
</evidence>
<dbReference type="SUPFAM" id="SSF81665">
    <property type="entry name" value="Calcium ATPase, transmembrane domain M"/>
    <property type="match status" value="1"/>
</dbReference>
<organism evidence="8 9">
    <name type="scientific">Candidatus Limivivens merdigallinarum</name>
    <dbReference type="NCBI Taxonomy" id="2840859"/>
    <lineage>
        <taxon>Bacteria</taxon>
        <taxon>Bacillati</taxon>
        <taxon>Bacillota</taxon>
        <taxon>Clostridia</taxon>
        <taxon>Lachnospirales</taxon>
        <taxon>Lachnospiraceae</taxon>
        <taxon>Lachnospiraceae incertae sedis</taxon>
        <taxon>Candidatus Limivivens</taxon>
    </lineage>
</organism>